<gene>
    <name evidence="1" type="ORF">IMSHALPRED_008125</name>
</gene>
<proteinExistence type="predicted"/>
<dbReference type="Proteomes" id="UP000664534">
    <property type="component" value="Unassembled WGS sequence"/>
</dbReference>
<protein>
    <submittedName>
        <fullName evidence="1">Uncharacterized protein</fullName>
    </submittedName>
</protein>
<dbReference type="EMBL" id="CAJPDT010000056">
    <property type="protein sequence ID" value="CAF9930239.1"/>
    <property type="molecule type" value="Genomic_DNA"/>
</dbReference>
<name>A0A8H3FVY6_9LECA</name>
<accession>A0A8H3FVY6</accession>
<evidence type="ECO:0000313" key="2">
    <source>
        <dbReference type="Proteomes" id="UP000664534"/>
    </source>
</evidence>
<keyword evidence="2" id="KW-1185">Reference proteome</keyword>
<evidence type="ECO:0000313" key="1">
    <source>
        <dbReference type="EMBL" id="CAF9930239.1"/>
    </source>
</evidence>
<organism evidence="1 2">
    <name type="scientific">Imshaugia aleurites</name>
    <dbReference type="NCBI Taxonomy" id="172621"/>
    <lineage>
        <taxon>Eukaryota</taxon>
        <taxon>Fungi</taxon>
        <taxon>Dikarya</taxon>
        <taxon>Ascomycota</taxon>
        <taxon>Pezizomycotina</taxon>
        <taxon>Lecanoromycetes</taxon>
        <taxon>OSLEUM clade</taxon>
        <taxon>Lecanoromycetidae</taxon>
        <taxon>Lecanorales</taxon>
        <taxon>Lecanorineae</taxon>
        <taxon>Parmeliaceae</taxon>
        <taxon>Imshaugia</taxon>
    </lineage>
</organism>
<dbReference type="AlphaFoldDB" id="A0A8H3FVY6"/>
<comment type="caution">
    <text evidence="1">The sequence shown here is derived from an EMBL/GenBank/DDBJ whole genome shotgun (WGS) entry which is preliminary data.</text>
</comment>
<sequence length="162" mass="18701">MRKLDETAEKKHPYSERLFNERLGLDQFYRDRKSRKDVGAKAVEDISAKQVQLVEKLTEFITESADKPKTIGRLRLLRMRKYSEKEIKRAESFLSFLTNTNRAMRAIYAQQGVFLLAPGIRVDEYRGSLGSGVDVGGFHEDWGTGVGSRVWPLVCTWMYYCP</sequence>
<reference evidence="1" key="1">
    <citation type="submission" date="2021-03" db="EMBL/GenBank/DDBJ databases">
        <authorList>
            <person name="Tagirdzhanova G."/>
        </authorList>
    </citation>
    <scope>NUCLEOTIDE SEQUENCE</scope>
</reference>